<dbReference type="RefSeq" id="WP_145362258.1">
    <property type="nucleotide sequence ID" value="NZ_CP036268.1"/>
</dbReference>
<accession>A0A517QWS3</accession>
<sequence>MTGFADIRTLSGDELRESDALFPAEIDQDSWVQYHATSSSNEAKIDAEGLRWSPNLFSVEDIVDVVSVFRSMNWCGVHSSGYVVLDSFSLSGDFQGEDFKPMYFREYSLRSLIYAQRDFAGGESARAIRYATRDLERYLKEEMVREDHYQSQRREAISLVASVAVPNRVVRVNLRWLQKQVDRLRPLRERCDALAQQHEYGVVYAVRFSQEDIPFLRLSSAMGLRCYSPLARNKIVGKVRVIAEGESLHSGNDTELIQKNRWREEDPNGLLSVLAEAEAKGQAYPLSAPQRAIAHRSPKMLDLTCGVDESEEIARESGTPGLAEYVRQHPRR</sequence>
<protein>
    <submittedName>
        <fullName evidence="2">Uncharacterized protein</fullName>
    </submittedName>
</protein>
<reference evidence="2 3" key="1">
    <citation type="submission" date="2019-02" db="EMBL/GenBank/DDBJ databases">
        <title>Deep-cultivation of Planctomycetes and their phenomic and genomic characterization uncovers novel biology.</title>
        <authorList>
            <person name="Wiegand S."/>
            <person name="Jogler M."/>
            <person name="Boedeker C."/>
            <person name="Pinto D."/>
            <person name="Vollmers J."/>
            <person name="Rivas-Marin E."/>
            <person name="Kohn T."/>
            <person name="Peeters S.H."/>
            <person name="Heuer A."/>
            <person name="Rast P."/>
            <person name="Oberbeckmann S."/>
            <person name="Bunk B."/>
            <person name="Jeske O."/>
            <person name="Meyerdierks A."/>
            <person name="Storesund J.E."/>
            <person name="Kallscheuer N."/>
            <person name="Luecker S."/>
            <person name="Lage O.M."/>
            <person name="Pohl T."/>
            <person name="Merkel B.J."/>
            <person name="Hornburger P."/>
            <person name="Mueller R.-W."/>
            <person name="Bruemmer F."/>
            <person name="Labrenz M."/>
            <person name="Spormann A.M."/>
            <person name="Op den Camp H."/>
            <person name="Overmann J."/>
            <person name="Amann R."/>
            <person name="Jetten M.S.M."/>
            <person name="Mascher T."/>
            <person name="Medema M.H."/>
            <person name="Devos D.P."/>
            <person name="Kaster A.-K."/>
            <person name="Ovreas L."/>
            <person name="Rohde M."/>
            <person name="Galperin M.Y."/>
            <person name="Jogler C."/>
        </authorList>
    </citation>
    <scope>NUCLEOTIDE SEQUENCE [LARGE SCALE GENOMIC DNA]</scope>
    <source>
        <strain evidence="2 3">Pan189</strain>
    </source>
</reference>
<name>A0A517QWS3_9PLAN</name>
<feature type="region of interest" description="Disordered" evidence="1">
    <location>
        <begin position="312"/>
        <end position="332"/>
    </location>
</feature>
<dbReference type="OrthoDB" id="9834722at2"/>
<proteinExistence type="predicted"/>
<keyword evidence="3" id="KW-1185">Reference proteome</keyword>
<dbReference type="Proteomes" id="UP000317318">
    <property type="component" value="Chromosome"/>
</dbReference>
<gene>
    <name evidence="2" type="ORF">Pan189_03750</name>
</gene>
<evidence type="ECO:0000313" key="2">
    <source>
        <dbReference type="EMBL" id="QDT36020.1"/>
    </source>
</evidence>
<dbReference type="KEGG" id="svp:Pan189_03750"/>
<organism evidence="2 3">
    <name type="scientific">Stratiformator vulcanicus</name>
    <dbReference type="NCBI Taxonomy" id="2527980"/>
    <lineage>
        <taxon>Bacteria</taxon>
        <taxon>Pseudomonadati</taxon>
        <taxon>Planctomycetota</taxon>
        <taxon>Planctomycetia</taxon>
        <taxon>Planctomycetales</taxon>
        <taxon>Planctomycetaceae</taxon>
        <taxon>Stratiformator</taxon>
    </lineage>
</organism>
<evidence type="ECO:0000256" key="1">
    <source>
        <dbReference type="SAM" id="MobiDB-lite"/>
    </source>
</evidence>
<dbReference type="EMBL" id="CP036268">
    <property type="protein sequence ID" value="QDT36020.1"/>
    <property type="molecule type" value="Genomic_DNA"/>
</dbReference>
<evidence type="ECO:0000313" key="3">
    <source>
        <dbReference type="Proteomes" id="UP000317318"/>
    </source>
</evidence>
<dbReference type="AlphaFoldDB" id="A0A517QWS3"/>